<dbReference type="GeneID" id="100829835"/>
<evidence type="ECO:0000256" key="7">
    <source>
        <dbReference type="SAM" id="SignalP"/>
    </source>
</evidence>
<feature type="domain" description="Bifunctional inhibitor/plant lipid transfer protein/seed storage helical" evidence="8">
    <location>
        <begin position="33"/>
        <end position="112"/>
    </location>
</feature>
<name>C3SA92_BRADI</name>
<keyword evidence="3" id="KW-1015">Disulfide bond</keyword>
<keyword evidence="12" id="KW-1185">Reference proteome</keyword>
<sequence>MALAGAATILLLVLALAAAASAATPAPAPAVDCQEAFLALSDCLDYVQPGSSTARPGKTCCGEVKTAVSNPGIVDCLCAAIASKQVQLPVNMTRVLALPAACGGSNAVFSKCHVMPGGAPTEAPAPSPSAGGPSSSGGATGSPPKAAATRSPVMATLLVATVAAPLLAFYYL</sequence>
<accession>C3SA92</accession>
<dbReference type="Proteomes" id="UP000008810">
    <property type="component" value="Chromosome 1"/>
</dbReference>
<gene>
    <name evidence="11" type="primary">LOC100829835</name>
    <name evidence="10" type="ORF">BRADI_1g60970v3</name>
</gene>
<dbReference type="RefSeq" id="XP_003557807.1">
    <property type="nucleotide sequence ID" value="XM_003557759.4"/>
</dbReference>
<dbReference type="SUPFAM" id="SSF47699">
    <property type="entry name" value="Bifunctional inhibitor/lipid-transfer protein/seed storage 2S albumin"/>
    <property type="match status" value="1"/>
</dbReference>
<dbReference type="InterPro" id="IPR036312">
    <property type="entry name" value="Bifun_inhib/LTP/seed_sf"/>
</dbReference>
<dbReference type="STRING" id="15368.C3SA92"/>
<dbReference type="HOGENOM" id="CLU_089796_5_2_1"/>
<keyword evidence="6" id="KW-0472">Membrane</keyword>
<dbReference type="EnsemblPlants" id="KQK21473">
    <property type="protein sequence ID" value="KQK21473"/>
    <property type="gene ID" value="BRADI_1g60970v3"/>
</dbReference>
<evidence type="ECO:0000313" key="9">
    <source>
        <dbReference type="EMBL" id="ACF22726.1"/>
    </source>
</evidence>
<evidence type="ECO:0000256" key="3">
    <source>
        <dbReference type="ARBA" id="ARBA00023157"/>
    </source>
</evidence>
<feature type="region of interest" description="Disordered" evidence="5">
    <location>
        <begin position="120"/>
        <end position="146"/>
    </location>
</feature>
<dbReference type="AlphaFoldDB" id="C3SA92"/>
<dbReference type="PANTHER" id="PTHR33044">
    <property type="entry name" value="BIFUNCTIONAL INHIBITOR/LIPID-TRANSFER PROTEIN/SEED STORAGE 2S ALBUMIN SUPERFAMILY PROTEIN-RELATED"/>
    <property type="match status" value="1"/>
</dbReference>
<feature type="compositionally biased region" description="Low complexity" evidence="5">
    <location>
        <begin position="120"/>
        <end position="133"/>
    </location>
</feature>
<dbReference type="InterPro" id="IPR016140">
    <property type="entry name" value="Bifunc_inhib/LTP/seed_store"/>
</dbReference>
<dbReference type="Gramene" id="KQK21473">
    <property type="protein sequence ID" value="KQK21473"/>
    <property type="gene ID" value="BRADI_1g60970v3"/>
</dbReference>
<dbReference type="EMBL" id="EU730898">
    <property type="protein sequence ID" value="ACF22726.1"/>
    <property type="molecule type" value="Genomic_DNA"/>
</dbReference>
<evidence type="ECO:0000256" key="6">
    <source>
        <dbReference type="SAM" id="Phobius"/>
    </source>
</evidence>
<dbReference type="InterPro" id="IPR043325">
    <property type="entry name" value="LTSS"/>
</dbReference>
<dbReference type="Gene3D" id="1.10.110.10">
    <property type="entry name" value="Plant lipid-transfer and hydrophobic proteins"/>
    <property type="match status" value="1"/>
</dbReference>
<dbReference type="CDD" id="cd00010">
    <property type="entry name" value="AAI_LTSS"/>
    <property type="match status" value="1"/>
</dbReference>
<keyword evidence="2 7" id="KW-0732">Signal</keyword>
<evidence type="ECO:0000256" key="1">
    <source>
        <dbReference type="ARBA" id="ARBA00009748"/>
    </source>
</evidence>
<keyword evidence="4" id="KW-0325">Glycoprotein</keyword>
<comment type="similarity">
    <text evidence="1">Belongs to the plant LTP family.</text>
</comment>
<evidence type="ECO:0000256" key="4">
    <source>
        <dbReference type="ARBA" id="ARBA00023180"/>
    </source>
</evidence>
<dbReference type="eggNOG" id="ENOG502R3GD">
    <property type="taxonomic scope" value="Eukaryota"/>
</dbReference>
<feature type="transmembrane region" description="Helical" evidence="6">
    <location>
        <begin position="153"/>
        <end position="171"/>
    </location>
</feature>
<evidence type="ECO:0000256" key="5">
    <source>
        <dbReference type="SAM" id="MobiDB-lite"/>
    </source>
</evidence>
<evidence type="ECO:0000313" key="12">
    <source>
        <dbReference type="Proteomes" id="UP000008810"/>
    </source>
</evidence>
<dbReference type="OMA" id="SKCHGEH"/>
<reference evidence="10 11" key="2">
    <citation type="journal article" date="2010" name="Nature">
        <title>Genome sequencing and analysis of the model grass Brachypodium distachyon.</title>
        <authorList>
            <consortium name="International Brachypodium Initiative"/>
        </authorList>
    </citation>
    <scope>NUCLEOTIDE SEQUENCE [LARGE SCALE GENOMIC DNA]</scope>
    <source>
        <strain evidence="10 11">Bd21</strain>
    </source>
</reference>
<dbReference type="OrthoDB" id="659547at2759"/>
<evidence type="ECO:0000313" key="11">
    <source>
        <dbReference type="EnsemblPlants" id="KQK21473"/>
    </source>
</evidence>
<protein>
    <submittedName>
        <fullName evidence="9">Nonspecific lipid-transfer protein</fullName>
    </submittedName>
</protein>
<proteinExistence type="inferred from homology"/>
<organism evidence="9">
    <name type="scientific">Brachypodium distachyon</name>
    <name type="common">Purple false brome</name>
    <name type="synonym">Trachynia distachya</name>
    <dbReference type="NCBI Taxonomy" id="15368"/>
    <lineage>
        <taxon>Eukaryota</taxon>
        <taxon>Viridiplantae</taxon>
        <taxon>Streptophyta</taxon>
        <taxon>Embryophyta</taxon>
        <taxon>Tracheophyta</taxon>
        <taxon>Spermatophyta</taxon>
        <taxon>Magnoliopsida</taxon>
        <taxon>Liliopsida</taxon>
        <taxon>Poales</taxon>
        <taxon>Poaceae</taxon>
        <taxon>BOP clade</taxon>
        <taxon>Pooideae</taxon>
        <taxon>Stipodae</taxon>
        <taxon>Brachypodieae</taxon>
        <taxon>Brachypodium</taxon>
    </lineage>
</organism>
<evidence type="ECO:0000313" key="10">
    <source>
        <dbReference type="EMBL" id="KQK21473.1"/>
    </source>
</evidence>
<evidence type="ECO:0000259" key="8">
    <source>
        <dbReference type="SMART" id="SM00499"/>
    </source>
</evidence>
<dbReference type="SMART" id="SM00499">
    <property type="entry name" value="AAI"/>
    <property type="match status" value="1"/>
</dbReference>
<dbReference type="EMBL" id="CM000880">
    <property type="protein sequence ID" value="KQK21473.1"/>
    <property type="molecule type" value="Genomic_DNA"/>
</dbReference>
<evidence type="ECO:0000256" key="2">
    <source>
        <dbReference type="ARBA" id="ARBA00022729"/>
    </source>
</evidence>
<keyword evidence="6" id="KW-1133">Transmembrane helix</keyword>
<reference evidence="10" key="3">
    <citation type="submission" date="2017-06" db="EMBL/GenBank/DDBJ databases">
        <title>WGS assembly of Brachypodium distachyon.</title>
        <authorList>
            <consortium name="The International Brachypodium Initiative"/>
            <person name="Lucas S."/>
            <person name="Harmon-Smith M."/>
            <person name="Lail K."/>
            <person name="Tice H."/>
            <person name="Grimwood J."/>
            <person name="Bruce D."/>
            <person name="Barry K."/>
            <person name="Shu S."/>
            <person name="Lindquist E."/>
            <person name="Wang M."/>
            <person name="Pitluck S."/>
            <person name="Vogel J.P."/>
            <person name="Garvin D.F."/>
            <person name="Mockler T.C."/>
            <person name="Schmutz J."/>
            <person name="Rokhsar D."/>
            <person name="Bevan M.W."/>
        </authorList>
    </citation>
    <scope>NUCLEOTIDE SEQUENCE</scope>
    <source>
        <strain evidence="10">Bd21</strain>
    </source>
</reference>
<feature type="signal peptide" evidence="7">
    <location>
        <begin position="1"/>
        <end position="22"/>
    </location>
</feature>
<dbReference type="Pfam" id="PF14368">
    <property type="entry name" value="LTP_2"/>
    <property type="match status" value="1"/>
</dbReference>
<dbReference type="KEGG" id="bdi:100829835"/>
<reference evidence="9" key="1">
    <citation type="journal article" date="2009" name="Plant Mol. Biol.">
        <title>Structural characterization of Brachypodium genome and its syntenic relationship with rice and wheat.</title>
        <authorList>
            <person name="Huo N."/>
            <person name="Vogel J.P."/>
            <person name="Lazo G.R."/>
            <person name="You F.M."/>
            <person name="Ma Y."/>
            <person name="McMahon S."/>
            <person name="Dvorak J."/>
            <person name="Anderson O.D."/>
            <person name="Luo M.C."/>
            <person name="Gu Y.Q."/>
        </authorList>
    </citation>
    <scope>NUCLEOTIDE SEQUENCE</scope>
</reference>
<feature type="chain" id="PRO_5014085957" evidence="7">
    <location>
        <begin position="23"/>
        <end position="172"/>
    </location>
</feature>
<reference evidence="11" key="4">
    <citation type="submission" date="2018-08" db="UniProtKB">
        <authorList>
            <consortium name="EnsemblPlants"/>
        </authorList>
    </citation>
    <scope>IDENTIFICATION</scope>
    <source>
        <strain evidence="11">cv. Bd21</strain>
    </source>
</reference>
<keyword evidence="6" id="KW-0812">Transmembrane</keyword>